<dbReference type="PANTHER" id="PTHR10724:SF7">
    <property type="entry name" value="SMALL RIBOSOMAL SUBUNIT PROTEIN BS1C"/>
    <property type="match status" value="1"/>
</dbReference>
<evidence type="ECO:0000259" key="6">
    <source>
        <dbReference type="PROSITE" id="PS50126"/>
    </source>
</evidence>
<feature type="domain" description="S1 motif" evidence="6">
    <location>
        <begin position="123"/>
        <end position="201"/>
    </location>
</feature>
<keyword evidence="2" id="KW-0689">Ribosomal protein</keyword>
<reference evidence="7 8" key="1">
    <citation type="journal article" date="2016" name="Nat. Commun.">
        <title>Thousands of microbial genomes shed light on interconnected biogeochemical processes in an aquifer system.</title>
        <authorList>
            <person name="Anantharaman K."/>
            <person name="Brown C.T."/>
            <person name="Hug L.A."/>
            <person name="Sharon I."/>
            <person name="Castelle C.J."/>
            <person name="Probst A.J."/>
            <person name="Thomas B.C."/>
            <person name="Singh A."/>
            <person name="Wilkins M.J."/>
            <person name="Karaoz U."/>
            <person name="Brodie E.L."/>
            <person name="Williams K.H."/>
            <person name="Hubbard S.S."/>
            <person name="Banfield J.F."/>
        </authorList>
    </citation>
    <scope>NUCLEOTIDE SEQUENCE [LARGE SCALE GENOMIC DNA]</scope>
</reference>
<dbReference type="GO" id="GO:0003735">
    <property type="term" value="F:structural constituent of ribosome"/>
    <property type="evidence" value="ECO:0007669"/>
    <property type="project" value="TreeGrafter"/>
</dbReference>
<comment type="similarity">
    <text evidence="1">Belongs to the bacterial ribosomal protein bS1 family.</text>
</comment>
<feature type="domain" description="S1 motif" evidence="6">
    <location>
        <begin position="218"/>
        <end position="284"/>
    </location>
</feature>
<gene>
    <name evidence="7" type="ORF">A2480_04350</name>
</gene>
<dbReference type="GO" id="GO:0003729">
    <property type="term" value="F:mRNA binding"/>
    <property type="evidence" value="ECO:0007669"/>
    <property type="project" value="TreeGrafter"/>
</dbReference>
<dbReference type="Pfam" id="PF00575">
    <property type="entry name" value="S1"/>
    <property type="match status" value="4"/>
</dbReference>
<dbReference type="STRING" id="1802424.A2480_04350"/>
<dbReference type="AlphaFoldDB" id="A0A1F7WH13"/>
<feature type="domain" description="S1 motif" evidence="6">
    <location>
        <begin position="38"/>
        <end position="105"/>
    </location>
</feature>
<evidence type="ECO:0000256" key="5">
    <source>
        <dbReference type="SAM" id="MobiDB-lite"/>
    </source>
</evidence>
<feature type="compositionally biased region" description="Acidic residues" evidence="5">
    <location>
        <begin position="418"/>
        <end position="436"/>
    </location>
</feature>
<feature type="compositionally biased region" description="Acidic residues" evidence="5">
    <location>
        <begin position="374"/>
        <end position="387"/>
    </location>
</feature>
<proteinExistence type="inferred from homology"/>
<evidence type="ECO:0000256" key="2">
    <source>
        <dbReference type="ARBA" id="ARBA00022980"/>
    </source>
</evidence>
<dbReference type="SUPFAM" id="SSF50249">
    <property type="entry name" value="Nucleic acid-binding proteins"/>
    <property type="match status" value="4"/>
</dbReference>
<feature type="region of interest" description="Disordered" evidence="5">
    <location>
        <begin position="373"/>
        <end position="456"/>
    </location>
</feature>
<keyword evidence="3" id="KW-0687">Ribonucleoprotein</keyword>
<dbReference type="FunFam" id="2.40.50.140:FF:000103">
    <property type="entry name" value="protein RRP5 homolog"/>
    <property type="match status" value="1"/>
</dbReference>
<dbReference type="Gene3D" id="2.40.50.140">
    <property type="entry name" value="Nucleic acid-binding proteins"/>
    <property type="match status" value="4"/>
</dbReference>
<sequence length="456" mass="51060">MAEDSAINGQEETLTRPTGPNFKTFMVDKTFLNIPKTGDVVKGKVIAVGKNEVRIEIDGFRTGVVRGREIVDPSREFSDVKVDDEVEATVIDLENENGDVELSFRFAGHRRAWDQIQELFRSGEPVNIKITEASKGGLLVRLNHVPGFLPVSQLAPENYPRVAGGDKSKILDKLKKFVGKEIEVRVLDVNETEEKLIVSEKAVWEEKQRSVIAKYKVGDAIEGEVSALAEFGAFVKFDILEGLVHISEIAWQRIDHPKNLLQVGDTVRAEIIGIEGSKIFLSMKKLIDDPWKAVSERYRIGQKVKGTVLKVNPFGFFVELDPEIHGLAHVSELSHKSIEDPSQIAKPGEVLEFMVVSIEPEQHRLGLSLKALEEEPAEDKEDKEDEGEVKKKSTKKKDDELKKSKNKNMEDTQQTTDTTEETQEETTSEVNEEETTNEVATEEEKPSEETATPTAE</sequence>
<dbReference type="PROSITE" id="PS50126">
    <property type="entry name" value="S1"/>
    <property type="match status" value="4"/>
</dbReference>
<dbReference type="InterPro" id="IPR012340">
    <property type="entry name" value="NA-bd_OB-fold"/>
</dbReference>
<name>A0A1F7WH13_9BACT</name>
<dbReference type="PRINTS" id="PR00681">
    <property type="entry name" value="RIBOSOMALS1"/>
</dbReference>
<comment type="caution">
    <text evidence="7">The sequence shown here is derived from an EMBL/GenBank/DDBJ whole genome shotgun (WGS) entry which is preliminary data.</text>
</comment>
<dbReference type="InterPro" id="IPR035104">
    <property type="entry name" value="Ribosomal_protein_S1-like"/>
</dbReference>
<organism evidence="7 8">
    <name type="scientific">Candidatus Uhrbacteria bacterium RIFOXYC2_FULL_47_19</name>
    <dbReference type="NCBI Taxonomy" id="1802424"/>
    <lineage>
        <taxon>Bacteria</taxon>
        <taxon>Candidatus Uhriibacteriota</taxon>
    </lineage>
</organism>
<comment type="function">
    <text evidence="4">Binds mRNA; thus facilitating recognition of the initiation point. It is needed to translate mRNA with a short Shine-Dalgarno (SD) purine-rich sequence.</text>
</comment>
<evidence type="ECO:0000256" key="1">
    <source>
        <dbReference type="ARBA" id="ARBA00006767"/>
    </source>
</evidence>
<feature type="domain" description="S1 motif" evidence="6">
    <location>
        <begin position="301"/>
        <end position="370"/>
    </location>
</feature>
<dbReference type="GO" id="GO:0006412">
    <property type="term" value="P:translation"/>
    <property type="evidence" value="ECO:0007669"/>
    <property type="project" value="TreeGrafter"/>
</dbReference>
<accession>A0A1F7WH13</accession>
<dbReference type="InterPro" id="IPR050437">
    <property type="entry name" value="Ribos_protein_bS1-like"/>
</dbReference>
<feature type="compositionally biased region" description="Basic and acidic residues" evidence="5">
    <location>
        <begin position="388"/>
        <end position="410"/>
    </location>
</feature>
<dbReference type="CDD" id="cd04465">
    <property type="entry name" value="S1_RPS1_repeat_ec2_hs2"/>
    <property type="match status" value="1"/>
</dbReference>
<dbReference type="SMART" id="SM00316">
    <property type="entry name" value="S1"/>
    <property type="match status" value="4"/>
</dbReference>
<evidence type="ECO:0000313" key="8">
    <source>
        <dbReference type="Proteomes" id="UP000176988"/>
    </source>
</evidence>
<dbReference type="EMBL" id="MGFG01000007">
    <property type="protein sequence ID" value="OGM01488.1"/>
    <property type="molecule type" value="Genomic_DNA"/>
</dbReference>
<dbReference type="PANTHER" id="PTHR10724">
    <property type="entry name" value="30S RIBOSOMAL PROTEIN S1"/>
    <property type="match status" value="1"/>
</dbReference>
<evidence type="ECO:0000313" key="7">
    <source>
        <dbReference type="EMBL" id="OGM01488.1"/>
    </source>
</evidence>
<evidence type="ECO:0000256" key="3">
    <source>
        <dbReference type="ARBA" id="ARBA00023274"/>
    </source>
</evidence>
<evidence type="ECO:0000256" key="4">
    <source>
        <dbReference type="ARBA" id="ARBA00025604"/>
    </source>
</evidence>
<protein>
    <recommendedName>
        <fullName evidence="6">S1 motif domain-containing protein</fullName>
    </recommendedName>
</protein>
<dbReference type="InterPro" id="IPR003029">
    <property type="entry name" value="S1_domain"/>
</dbReference>
<dbReference type="Proteomes" id="UP000176988">
    <property type="component" value="Unassembled WGS sequence"/>
</dbReference>